<dbReference type="Proteomes" id="UP000241769">
    <property type="component" value="Unassembled WGS sequence"/>
</dbReference>
<keyword evidence="3" id="KW-1003">Cell membrane</keyword>
<evidence type="ECO:0000256" key="8">
    <source>
        <dbReference type="ARBA" id="ARBA00023136"/>
    </source>
</evidence>
<evidence type="ECO:0000256" key="11">
    <source>
        <dbReference type="ARBA" id="ARBA00023316"/>
    </source>
</evidence>
<dbReference type="GO" id="GO:0071555">
    <property type="term" value="P:cell wall organization"/>
    <property type="evidence" value="ECO:0007669"/>
    <property type="project" value="UniProtKB-KW"/>
</dbReference>
<evidence type="ECO:0000256" key="9">
    <source>
        <dbReference type="ARBA" id="ARBA00023180"/>
    </source>
</evidence>
<keyword evidence="11" id="KW-0961">Cell wall biogenesis/degradation</keyword>
<dbReference type="EC" id="3.2.1.58" evidence="14"/>
<evidence type="ECO:0000256" key="15">
    <source>
        <dbReference type="ARBA" id="ARBA00041260"/>
    </source>
</evidence>
<dbReference type="STRING" id="1890364.A0A2P6NYZ0"/>
<keyword evidence="10 16" id="KW-0326">Glycosidase</keyword>
<evidence type="ECO:0000256" key="2">
    <source>
        <dbReference type="ARBA" id="ARBA00005641"/>
    </source>
</evidence>
<dbReference type="PANTHER" id="PTHR31297">
    <property type="entry name" value="GLUCAN ENDO-1,6-BETA-GLUCOSIDASE B"/>
    <property type="match status" value="1"/>
</dbReference>
<evidence type="ECO:0000313" key="19">
    <source>
        <dbReference type="Proteomes" id="UP000241769"/>
    </source>
</evidence>
<keyword evidence="9" id="KW-0325">Glycoprotein</keyword>
<keyword evidence="19" id="KW-1185">Reference proteome</keyword>
<dbReference type="InterPro" id="IPR001547">
    <property type="entry name" value="Glyco_hydro_5"/>
</dbReference>
<dbReference type="GO" id="GO:0004338">
    <property type="term" value="F:glucan exo-1,3-beta-glucosidase activity"/>
    <property type="evidence" value="ECO:0007669"/>
    <property type="project" value="UniProtKB-EC"/>
</dbReference>
<evidence type="ECO:0000256" key="10">
    <source>
        <dbReference type="ARBA" id="ARBA00023295"/>
    </source>
</evidence>
<feature type="domain" description="Glycoside hydrolase family 5" evidence="17">
    <location>
        <begin position="145"/>
        <end position="421"/>
    </location>
</feature>
<evidence type="ECO:0000256" key="4">
    <source>
        <dbReference type="ARBA" id="ARBA00022692"/>
    </source>
</evidence>
<evidence type="ECO:0000313" key="18">
    <source>
        <dbReference type="EMBL" id="PRP89173.1"/>
    </source>
</evidence>
<evidence type="ECO:0000256" key="12">
    <source>
        <dbReference type="ARBA" id="ARBA00036824"/>
    </source>
</evidence>
<dbReference type="AlphaFoldDB" id="A0A2P6NYZ0"/>
<evidence type="ECO:0000256" key="3">
    <source>
        <dbReference type="ARBA" id="ARBA00022475"/>
    </source>
</evidence>
<protein>
    <recommendedName>
        <fullName evidence="14">glucan 1,3-beta-glucosidase</fullName>
        <ecNumber evidence="14">3.2.1.58</ecNumber>
    </recommendedName>
    <alternativeName>
        <fullName evidence="15">Exo-1,3-beta-glucanase D</fullName>
    </alternativeName>
</protein>
<dbReference type="InParanoid" id="A0A2P6NYZ0"/>
<dbReference type="Gene3D" id="3.20.20.80">
    <property type="entry name" value="Glycosidases"/>
    <property type="match status" value="1"/>
</dbReference>
<reference evidence="18 19" key="1">
    <citation type="journal article" date="2018" name="Genome Biol. Evol.">
        <title>Multiple Roots of Fruiting Body Formation in Amoebozoa.</title>
        <authorList>
            <person name="Hillmann F."/>
            <person name="Forbes G."/>
            <person name="Novohradska S."/>
            <person name="Ferling I."/>
            <person name="Riege K."/>
            <person name="Groth M."/>
            <person name="Westermann M."/>
            <person name="Marz M."/>
            <person name="Spaller T."/>
            <person name="Winckler T."/>
            <person name="Schaap P."/>
            <person name="Glockner G."/>
        </authorList>
    </citation>
    <scope>NUCLEOTIDE SEQUENCE [LARGE SCALE GENOMIC DNA]</scope>
    <source>
        <strain evidence="18 19">Jena</strain>
    </source>
</reference>
<dbReference type="OrthoDB" id="6328860at2759"/>
<dbReference type="InterPro" id="IPR017853">
    <property type="entry name" value="GH"/>
</dbReference>
<evidence type="ECO:0000256" key="1">
    <source>
        <dbReference type="ARBA" id="ARBA00004401"/>
    </source>
</evidence>
<comment type="caution">
    <text evidence="18">The sequence shown here is derived from an EMBL/GenBank/DDBJ whole genome shotgun (WGS) entry which is preliminary data.</text>
</comment>
<comment type="catalytic activity">
    <reaction evidence="12">
        <text>Successive hydrolysis of beta-D-glucose units from the non-reducing ends of (1-&gt;3)-beta-D-glucans, releasing alpha-glucose.</text>
        <dbReference type="EC" id="3.2.1.58"/>
    </reaction>
</comment>
<dbReference type="GO" id="GO:0009986">
    <property type="term" value="C:cell surface"/>
    <property type="evidence" value="ECO:0007669"/>
    <property type="project" value="TreeGrafter"/>
</dbReference>
<dbReference type="GO" id="GO:0009251">
    <property type="term" value="P:glucan catabolic process"/>
    <property type="evidence" value="ECO:0007669"/>
    <property type="project" value="TreeGrafter"/>
</dbReference>
<keyword evidence="4" id="KW-0812">Transmembrane</keyword>
<dbReference type="EMBL" id="MDYQ01000005">
    <property type="protein sequence ID" value="PRP89173.1"/>
    <property type="molecule type" value="Genomic_DNA"/>
</dbReference>
<evidence type="ECO:0000256" key="16">
    <source>
        <dbReference type="RuleBase" id="RU361153"/>
    </source>
</evidence>
<dbReference type="InterPro" id="IPR050386">
    <property type="entry name" value="Glycosyl_hydrolase_5"/>
</dbReference>
<comment type="subcellular location">
    <subcellularLocation>
        <location evidence="1">Cell membrane</location>
        <topology evidence="1">Single-pass type II membrane protein</topology>
    </subcellularLocation>
</comment>
<keyword evidence="5 16" id="KW-0378">Hydrolase</keyword>
<name>A0A2P6NYZ0_9EUKA</name>
<dbReference type="PANTHER" id="PTHR31297:SF34">
    <property type="entry name" value="GLUCAN 1,3-BETA-GLUCOSIDASE 2"/>
    <property type="match status" value="1"/>
</dbReference>
<evidence type="ECO:0000256" key="5">
    <source>
        <dbReference type="ARBA" id="ARBA00022801"/>
    </source>
</evidence>
<comment type="function">
    <text evidence="13">Glucosidase involved in the degradation of cellulosic biomass. Active on lichenan.</text>
</comment>
<keyword evidence="6" id="KW-0735">Signal-anchor</keyword>
<comment type="similarity">
    <text evidence="2 16">Belongs to the glycosyl hydrolase 5 (cellulase A) family.</text>
</comment>
<dbReference type="Pfam" id="PF00150">
    <property type="entry name" value="Cellulase"/>
    <property type="match status" value="1"/>
</dbReference>
<dbReference type="GO" id="GO:0005576">
    <property type="term" value="C:extracellular region"/>
    <property type="evidence" value="ECO:0007669"/>
    <property type="project" value="TreeGrafter"/>
</dbReference>
<keyword evidence="8" id="KW-0472">Membrane</keyword>
<sequence>MWGEIETIAPTRTFQANFFKHVNAKSCKSSSTRRISQDAEQIEVPLWLSARGTSFSFHPMSRQIVLAFVVALAISSCLGQNQCLKNRLSDVKSRKTPMRGANLGSWFIQEGWMVGWLWNDNNCDVGTYAGTTKLEQCLGNKVASVMEKHWSTFVTEADFQKLAQYNLNTVRLPVGWWQIYDPQGGAAKAKLNQYVVPTNYATGALKYIDKAFEWGAKYGVGILLDLHAAPGSQNGDDHSAPNDPGKQYWDAYSANQAQSIDSLGLYAQRYGNHSALLGFCLLNEPKVNTTTLKAYYKAAYAKIRNYAAKALIVINPLITNQNTADQEWTSFMNPPNYQNVLMSHHWYHIWGFEGKSDQDKLNYIKYDRNGQVSEYMQKNPKPGVIDEWSLGGIADGYAAMQAQLDPFNKINGGWIFWAWSKTWGGDAWSLQAAFEKGWINKGQTGIASC</sequence>
<proteinExistence type="inferred from homology"/>
<evidence type="ECO:0000256" key="7">
    <source>
        <dbReference type="ARBA" id="ARBA00022989"/>
    </source>
</evidence>
<dbReference type="GO" id="GO:0005886">
    <property type="term" value="C:plasma membrane"/>
    <property type="evidence" value="ECO:0007669"/>
    <property type="project" value="UniProtKB-SubCell"/>
</dbReference>
<evidence type="ECO:0000259" key="17">
    <source>
        <dbReference type="Pfam" id="PF00150"/>
    </source>
</evidence>
<gene>
    <name evidence="18" type="ORF">PROFUN_01893</name>
</gene>
<organism evidence="18 19">
    <name type="scientific">Planoprotostelium fungivorum</name>
    <dbReference type="NCBI Taxonomy" id="1890364"/>
    <lineage>
        <taxon>Eukaryota</taxon>
        <taxon>Amoebozoa</taxon>
        <taxon>Evosea</taxon>
        <taxon>Variosea</taxon>
        <taxon>Cavosteliida</taxon>
        <taxon>Cavosteliaceae</taxon>
        <taxon>Planoprotostelium</taxon>
    </lineage>
</organism>
<evidence type="ECO:0000256" key="14">
    <source>
        <dbReference type="ARBA" id="ARBA00038929"/>
    </source>
</evidence>
<keyword evidence="7" id="KW-1133">Transmembrane helix</keyword>
<accession>A0A2P6NYZ0</accession>
<dbReference type="SUPFAM" id="SSF51445">
    <property type="entry name" value="(Trans)glycosidases"/>
    <property type="match status" value="1"/>
</dbReference>
<evidence type="ECO:0000256" key="13">
    <source>
        <dbReference type="ARBA" id="ARBA00037126"/>
    </source>
</evidence>
<evidence type="ECO:0000256" key="6">
    <source>
        <dbReference type="ARBA" id="ARBA00022968"/>
    </source>
</evidence>